<dbReference type="AlphaFoldDB" id="A0A2V5KXV4"/>
<organism evidence="2 3">
    <name type="scientific">Paenibacillus flagellatus</name>
    <dbReference type="NCBI Taxonomy" id="2211139"/>
    <lineage>
        <taxon>Bacteria</taxon>
        <taxon>Bacillati</taxon>
        <taxon>Bacillota</taxon>
        <taxon>Bacilli</taxon>
        <taxon>Bacillales</taxon>
        <taxon>Paenibacillaceae</taxon>
        <taxon>Paenibacillus</taxon>
    </lineage>
</organism>
<dbReference type="SUPFAM" id="SSF51735">
    <property type="entry name" value="NAD(P)-binding Rossmann-fold domains"/>
    <property type="match status" value="1"/>
</dbReference>
<dbReference type="Gene3D" id="3.40.50.720">
    <property type="entry name" value="NAD(P)-binding Rossmann-like Domain"/>
    <property type="match status" value="1"/>
</dbReference>
<comment type="caution">
    <text evidence="2">The sequence shown here is derived from an EMBL/GenBank/DDBJ whole genome shotgun (WGS) entry which is preliminary data.</text>
</comment>
<dbReference type="RefSeq" id="WP_110838407.1">
    <property type="nucleotide sequence ID" value="NZ_QJVJ01000001.1"/>
</dbReference>
<dbReference type="Pfam" id="PF13460">
    <property type="entry name" value="NAD_binding_10"/>
    <property type="match status" value="1"/>
</dbReference>
<dbReference type="InterPro" id="IPR016040">
    <property type="entry name" value="NAD(P)-bd_dom"/>
</dbReference>
<dbReference type="InterPro" id="IPR051604">
    <property type="entry name" value="Ergot_Alk_Oxidoreductase"/>
</dbReference>
<name>A0A2V5KXV4_9BACL</name>
<evidence type="ECO:0000313" key="2">
    <source>
        <dbReference type="EMBL" id="PYI57367.1"/>
    </source>
</evidence>
<accession>A0A2V5KXV4</accession>
<gene>
    <name evidence="2" type="ORF">DLM86_02710</name>
</gene>
<evidence type="ECO:0000259" key="1">
    <source>
        <dbReference type="Pfam" id="PF13460"/>
    </source>
</evidence>
<proteinExistence type="predicted"/>
<dbReference type="OrthoDB" id="339107at2"/>
<dbReference type="EMBL" id="QJVJ01000001">
    <property type="protein sequence ID" value="PYI57367.1"/>
    <property type="molecule type" value="Genomic_DNA"/>
</dbReference>
<dbReference type="Proteomes" id="UP000247476">
    <property type="component" value="Unassembled WGS sequence"/>
</dbReference>
<reference evidence="2 3" key="1">
    <citation type="submission" date="2018-05" db="EMBL/GenBank/DDBJ databases">
        <title>Paenibacillus flagellatus sp. nov., isolated from selenium mineral soil.</title>
        <authorList>
            <person name="Dai X."/>
        </authorList>
    </citation>
    <scope>NUCLEOTIDE SEQUENCE [LARGE SCALE GENOMIC DNA]</scope>
    <source>
        <strain evidence="2 3">DXL2</strain>
    </source>
</reference>
<protein>
    <submittedName>
        <fullName evidence="2">Hydroxylase</fullName>
    </submittedName>
</protein>
<dbReference type="PANTHER" id="PTHR43162:SF1">
    <property type="entry name" value="PRESTALK A DIFFERENTIATION PROTEIN A"/>
    <property type="match status" value="1"/>
</dbReference>
<dbReference type="InterPro" id="IPR036291">
    <property type="entry name" value="NAD(P)-bd_dom_sf"/>
</dbReference>
<dbReference type="Gene3D" id="3.90.25.10">
    <property type="entry name" value="UDP-galactose 4-epimerase, domain 1"/>
    <property type="match status" value="1"/>
</dbReference>
<feature type="domain" description="NAD(P)-binding" evidence="1">
    <location>
        <begin position="7"/>
        <end position="99"/>
    </location>
</feature>
<keyword evidence="3" id="KW-1185">Reference proteome</keyword>
<evidence type="ECO:0000313" key="3">
    <source>
        <dbReference type="Proteomes" id="UP000247476"/>
    </source>
</evidence>
<dbReference type="PANTHER" id="PTHR43162">
    <property type="match status" value="1"/>
</dbReference>
<sequence length="273" mass="29988">MTILVTGATGTVGRHVAEQLVRRGLPTRALSRNPAQARLPEGLDVAAGNLNVPETIRDALQGVTSLYLILSSDNANADLQTDLKIVEMAEEAGVRRIVALLDYEGNPIEQALKQSGLEWTLLKPVEFMANALADWRESIRTEGVVREPFGHALSARVHEADIAAVAVEALTGDGHHGQSYYITGPEALSRVDAVNMIAEAIGKEIRFEEWTEEQARSRWKEQGYGEADIEFFVAMGKNPPEIGYSVLPTVERVTGRPAKTFAEWAAEHKRDFM</sequence>